<protein>
    <recommendedName>
        <fullName evidence="4">Small multi-drug export protein</fullName>
    </recommendedName>
</protein>
<comment type="caution">
    <text evidence="2">The sequence shown here is derived from an EMBL/GenBank/DDBJ whole genome shotgun (WGS) entry which is preliminary data.</text>
</comment>
<gene>
    <name evidence="2" type="ORF">J2S03_001581</name>
</gene>
<keyword evidence="3" id="KW-1185">Reference proteome</keyword>
<evidence type="ECO:0000256" key="1">
    <source>
        <dbReference type="SAM" id="Phobius"/>
    </source>
</evidence>
<feature type="transmembrane region" description="Helical" evidence="1">
    <location>
        <begin position="156"/>
        <end position="177"/>
    </location>
</feature>
<evidence type="ECO:0000313" key="2">
    <source>
        <dbReference type="EMBL" id="MDQ0189734.1"/>
    </source>
</evidence>
<keyword evidence="1" id="KW-0812">Transmembrane</keyword>
<accession>A0ABT9XHE8</accession>
<organism evidence="2 3">
    <name type="scientific">Alicyclobacillus cycloheptanicus</name>
    <dbReference type="NCBI Taxonomy" id="1457"/>
    <lineage>
        <taxon>Bacteria</taxon>
        <taxon>Bacillati</taxon>
        <taxon>Bacillota</taxon>
        <taxon>Bacilli</taxon>
        <taxon>Bacillales</taxon>
        <taxon>Alicyclobacillaceae</taxon>
        <taxon>Alicyclobacillus</taxon>
    </lineage>
</organism>
<name>A0ABT9XHE8_9BACL</name>
<evidence type="ECO:0008006" key="4">
    <source>
        <dbReference type="Google" id="ProtNLM"/>
    </source>
</evidence>
<evidence type="ECO:0000313" key="3">
    <source>
        <dbReference type="Proteomes" id="UP001232973"/>
    </source>
</evidence>
<proteinExistence type="predicted"/>
<dbReference type="EMBL" id="JAUSTP010000010">
    <property type="protein sequence ID" value="MDQ0189734.1"/>
    <property type="molecule type" value="Genomic_DNA"/>
</dbReference>
<keyword evidence="1" id="KW-1133">Transmembrane helix</keyword>
<dbReference type="Proteomes" id="UP001232973">
    <property type="component" value="Unassembled WGS sequence"/>
</dbReference>
<keyword evidence="1" id="KW-0472">Membrane</keyword>
<dbReference type="InterPro" id="IPR009577">
    <property type="entry name" value="Sm_multidrug_ex"/>
</dbReference>
<feature type="transmembrane region" description="Helical" evidence="1">
    <location>
        <begin position="20"/>
        <end position="39"/>
    </location>
</feature>
<reference evidence="2 3" key="1">
    <citation type="submission" date="2023-07" db="EMBL/GenBank/DDBJ databases">
        <title>Genomic Encyclopedia of Type Strains, Phase IV (KMG-IV): sequencing the most valuable type-strain genomes for metagenomic binning, comparative biology and taxonomic classification.</title>
        <authorList>
            <person name="Goeker M."/>
        </authorList>
    </citation>
    <scope>NUCLEOTIDE SEQUENCE [LARGE SCALE GENOMIC DNA]</scope>
    <source>
        <strain evidence="2 3">DSM 4006</strain>
    </source>
</reference>
<feature type="transmembrane region" description="Helical" evidence="1">
    <location>
        <begin position="120"/>
        <end position="144"/>
    </location>
</feature>
<dbReference type="RefSeq" id="WP_274456721.1">
    <property type="nucleotide sequence ID" value="NZ_CP067097.1"/>
</dbReference>
<feature type="transmembrane region" description="Helical" evidence="1">
    <location>
        <begin position="51"/>
        <end position="72"/>
    </location>
</feature>
<sequence>MQSGGVHLPLHTAALRSRTIFFACLGSGLVFFLTALLVGAAEHKTLAAMSLIGISLLFEAQPAAVASIPLGFRPVSGAVISVFANLMLIPLMMFAFDQIIQRWHWIRKKLSKAGKWADKYGTHGVWVLSPLAALIGGYLCVAISHGLRWNPVRSFISIAVGIVGSTFLITLAGHWLVQCFHHFF</sequence>
<feature type="transmembrane region" description="Helical" evidence="1">
    <location>
        <begin position="78"/>
        <end position="100"/>
    </location>
</feature>
<dbReference type="Pfam" id="PF06695">
    <property type="entry name" value="Sm_multidrug_ex"/>
    <property type="match status" value="1"/>
</dbReference>